<accession>A0A0A9AW04</accession>
<proteinExistence type="predicted"/>
<organism evidence="1">
    <name type="scientific">Arundo donax</name>
    <name type="common">Giant reed</name>
    <name type="synonym">Donax arundinaceus</name>
    <dbReference type="NCBI Taxonomy" id="35708"/>
    <lineage>
        <taxon>Eukaryota</taxon>
        <taxon>Viridiplantae</taxon>
        <taxon>Streptophyta</taxon>
        <taxon>Embryophyta</taxon>
        <taxon>Tracheophyta</taxon>
        <taxon>Spermatophyta</taxon>
        <taxon>Magnoliopsida</taxon>
        <taxon>Liliopsida</taxon>
        <taxon>Poales</taxon>
        <taxon>Poaceae</taxon>
        <taxon>PACMAD clade</taxon>
        <taxon>Arundinoideae</taxon>
        <taxon>Arundineae</taxon>
        <taxon>Arundo</taxon>
    </lineage>
</organism>
<dbReference type="EMBL" id="GBRH01246623">
    <property type="protein sequence ID" value="JAD51272.1"/>
    <property type="molecule type" value="Transcribed_RNA"/>
</dbReference>
<evidence type="ECO:0000313" key="1">
    <source>
        <dbReference type="EMBL" id="JAD51272.1"/>
    </source>
</evidence>
<name>A0A0A9AW04_ARUDO</name>
<reference evidence="1" key="1">
    <citation type="submission" date="2014-09" db="EMBL/GenBank/DDBJ databases">
        <authorList>
            <person name="Magalhaes I.L.F."/>
            <person name="Oliveira U."/>
            <person name="Santos F.R."/>
            <person name="Vidigal T.H.D.A."/>
            <person name="Brescovit A.D."/>
            <person name="Santos A.J."/>
        </authorList>
    </citation>
    <scope>NUCLEOTIDE SEQUENCE</scope>
    <source>
        <tissue evidence="1">Shoot tissue taken approximately 20 cm above the soil surface</tissue>
    </source>
</reference>
<protein>
    <submittedName>
        <fullName evidence="1">Uncharacterized protein</fullName>
    </submittedName>
</protein>
<sequence length="15" mass="1661">MLGACLVYHSSHSQK</sequence>
<reference evidence="1" key="2">
    <citation type="journal article" date="2015" name="Data Brief">
        <title>Shoot transcriptome of the giant reed, Arundo donax.</title>
        <authorList>
            <person name="Barrero R.A."/>
            <person name="Guerrero F.D."/>
            <person name="Moolhuijzen P."/>
            <person name="Goolsby J.A."/>
            <person name="Tidwell J."/>
            <person name="Bellgard S.E."/>
            <person name="Bellgard M.I."/>
        </authorList>
    </citation>
    <scope>NUCLEOTIDE SEQUENCE</scope>
    <source>
        <tissue evidence="1">Shoot tissue taken approximately 20 cm above the soil surface</tissue>
    </source>
</reference>